<evidence type="ECO:0000313" key="3">
    <source>
        <dbReference type="Proteomes" id="UP000186698"/>
    </source>
</evidence>
<proteinExistence type="predicted"/>
<sequence>MKTFYFFLLLLLLTTMGRGDRVQETLVEEGGSVLLGERSDFDKERMITDLSFGDQWLASYHDGLDFADHYKGRLIFYPENGSFLLRDLTQGDSGNYTYSVHQAINGKRNKTQVLIHLIVREKNSVTVEPRGTSPGHEETLQISSYSARDIMWQLSVCLAVLSLVQPLLCLSSALWRCCQGGQTKFLNGVSFSSISKTSLDLSATFGSSPSSTSQNTAGGGTPLCCTQCMKISGCVSLGCVWLSFLFFCLYTWDLRAMVWVLLTVAIILTSINIAPLVKCFGIPDESGVSLFPYGSLWHSSGEGSCTIRFLGFLSLALVLVFALGLFLGGSLGLNPEEEPFYGGTRPK</sequence>
<dbReference type="KEGG" id="xla:121401548"/>
<evidence type="ECO:0000256" key="2">
    <source>
        <dbReference type="SAM" id="SignalP"/>
    </source>
</evidence>
<feature type="chain" id="PRO_5035193912" evidence="2">
    <location>
        <begin position="20"/>
        <end position="347"/>
    </location>
</feature>
<evidence type="ECO:0000313" key="4">
    <source>
        <dbReference type="RefSeq" id="XP_041442679.1"/>
    </source>
</evidence>
<feature type="transmembrane region" description="Helical" evidence="1">
    <location>
        <begin position="231"/>
        <end position="252"/>
    </location>
</feature>
<feature type="transmembrane region" description="Helical" evidence="1">
    <location>
        <begin position="150"/>
        <end position="175"/>
    </location>
</feature>
<name>A0A8J1MLM8_XENLA</name>
<dbReference type="AlphaFoldDB" id="A0A8J1MLM8"/>
<feature type="transmembrane region" description="Helical" evidence="1">
    <location>
        <begin position="258"/>
        <end position="277"/>
    </location>
</feature>
<keyword evidence="3" id="KW-1185">Reference proteome</keyword>
<dbReference type="RefSeq" id="XP_041442679.1">
    <property type="nucleotide sequence ID" value="XM_041586745.1"/>
</dbReference>
<reference evidence="4" key="1">
    <citation type="submission" date="2025-08" db="UniProtKB">
        <authorList>
            <consortium name="RefSeq"/>
        </authorList>
    </citation>
    <scope>IDENTIFICATION</scope>
    <source>
        <strain evidence="4">J_2021</strain>
        <tissue evidence="4">Erythrocytes</tissue>
    </source>
</reference>
<feature type="signal peptide" evidence="2">
    <location>
        <begin position="1"/>
        <end position="19"/>
    </location>
</feature>
<dbReference type="Gene3D" id="2.60.40.10">
    <property type="entry name" value="Immunoglobulins"/>
    <property type="match status" value="1"/>
</dbReference>
<keyword evidence="2" id="KW-0732">Signal</keyword>
<dbReference type="InterPro" id="IPR013783">
    <property type="entry name" value="Ig-like_fold"/>
</dbReference>
<dbReference type="GeneID" id="121401548"/>
<keyword evidence="1" id="KW-0812">Transmembrane</keyword>
<feature type="transmembrane region" description="Helical" evidence="1">
    <location>
        <begin position="309"/>
        <end position="331"/>
    </location>
</feature>
<protein>
    <submittedName>
        <fullName evidence="4">Uncharacterized protein LOC121401548 isoform X1</fullName>
    </submittedName>
</protein>
<keyword evidence="1" id="KW-1133">Transmembrane helix</keyword>
<accession>A0A8J1MLM8</accession>
<evidence type="ECO:0000256" key="1">
    <source>
        <dbReference type="SAM" id="Phobius"/>
    </source>
</evidence>
<organism evidence="3 4">
    <name type="scientific">Xenopus laevis</name>
    <name type="common">African clawed frog</name>
    <dbReference type="NCBI Taxonomy" id="8355"/>
    <lineage>
        <taxon>Eukaryota</taxon>
        <taxon>Metazoa</taxon>
        <taxon>Chordata</taxon>
        <taxon>Craniata</taxon>
        <taxon>Vertebrata</taxon>
        <taxon>Euteleostomi</taxon>
        <taxon>Amphibia</taxon>
        <taxon>Batrachia</taxon>
        <taxon>Anura</taxon>
        <taxon>Pipoidea</taxon>
        <taxon>Pipidae</taxon>
        <taxon>Xenopodinae</taxon>
        <taxon>Xenopus</taxon>
        <taxon>Xenopus</taxon>
    </lineage>
</organism>
<dbReference type="OrthoDB" id="6353782at2759"/>
<dbReference type="Proteomes" id="UP000186698">
    <property type="component" value="Chromosome 1L"/>
</dbReference>
<keyword evidence="1" id="KW-0472">Membrane</keyword>
<gene>
    <name evidence="4" type="primary">LOC121401548</name>
</gene>